<reference evidence="3" key="1">
    <citation type="journal article" date="2023" name="Front. Mar. Sci.">
        <title>A new Merluccius polli reference genome to investigate the effects of global change in West African waters.</title>
        <authorList>
            <person name="Mateo J.L."/>
            <person name="Blanco-Fernandez C."/>
            <person name="Garcia-Vazquez E."/>
            <person name="Machado-Schiaffino G."/>
        </authorList>
    </citation>
    <scope>NUCLEOTIDE SEQUENCE</scope>
    <source>
        <strain evidence="3">C29</strain>
        <tissue evidence="3">Fin</tissue>
    </source>
</reference>
<dbReference type="InterPro" id="IPR043502">
    <property type="entry name" value="DNA/RNA_pol_sf"/>
</dbReference>
<dbReference type="EMBL" id="JAOPHQ010005406">
    <property type="protein sequence ID" value="KAK0135805.1"/>
    <property type="molecule type" value="Genomic_DNA"/>
</dbReference>
<proteinExistence type="predicted"/>
<evidence type="ECO:0000259" key="2">
    <source>
        <dbReference type="PROSITE" id="PS50878"/>
    </source>
</evidence>
<gene>
    <name evidence="3" type="primary">pol_110</name>
    <name evidence="3" type="ORF">N1851_028302</name>
</gene>
<name>A0AA47M8Y3_MERPO</name>
<evidence type="ECO:0000256" key="1">
    <source>
        <dbReference type="SAM" id="MobiDB-lite"/>
    </source>
</evidence>
<evidence type="ECO:0000313" key="3">
    <source>
        <dbReference type="EMBL" id="KAK0135805.1"/>
    </source>
</evidence>
<dbReference type="SUPFAM" id="SSF56672">
    <property type="entry name" value="DNA/RNA polymerases"/>
    <property type="match status" value="1"/>
</dbReference>
<protein>
    <submittedName>
        <fullName evidence="3">Retrovirus-related Pol polyprotein from type-2 retrotransposable element R2DM</fullName>
    </submittedName>
</protein>
<dbReference type="AlphaFoldDB" id="A0AA47M8Y3"/>
<organism evidence="3 4">
    <name type="scientific">Merluccius polli</name>
    <name type="common">Benguela hake</name>
    <name type="synonym">Merluccius cadenati</name>
    <dbReference type="NCBI Taxonomy" id="89951"/>
    <lineage>
        <taxon>Eukaryota</taxon>
        <taxon>Metazoa</taxon>
        <taxon>Chordata</taxon>
        <taxon>Craniata</taxon>
        <taxon>Vertebrata</taxon>
        <taxon>Euteleostomi</taxon>
        <taxon>Actinopterygii</taxon>
        <taxon>Neopterygii</taxon>
        <taxon>Teleostei</taxon>
        <taxon>Neoteleostei</taxon>
        <taxon>Acanthomorphata</taxon>
        <taxon>Zeiogadaria</taxon>
        <taxon>Gadariae</taxon>
        <taxon>Gadiformes</taxon>
        <taxon>Gadoidei</taxon>
        <taxon>Merlucciidae</taxon>
        <taxon>Merluccius</taxon>
    </lineage>
</organism>
<comment type="caution">
    <text evidence="3">The sequence shown here is derived from an EMBL/GenBank/DDBJ whole genome shotgun (WGS) entry which is preliminary data.</text>
</comment>
<dbReference type="CDD" id="cd01650">
    <property type="entry name" value="RT_nLTR_like"/>
    <property type="match status" value="1"/>
</dbReference>
<sequence>MTKQCTCGKVCKNIHGLKIHRARMKCPLGAEATQRTGVTPGETQEVPGPESPHSAQNLQVLQTNSSSIKSDRRRIKWPAASMNSIWQEFDDDVDQILEGMAKGEADKKLQVMTTTIVNIAAERFGEVEKKSSGTAYSMNKRAVRIHNIRQEMKALKSQYKAAGQEERTGLAQLMCILRKNIRVLRRAEWHRRRRRERARKRAAFIANPFKFTKDLLGQKRSGKLASSQEDIDQHLKQTYSDPAREQELGECNNLIEPPEPDVQFDMSELQLPEVREVVRKARASSAPGPSGTSYKVYKNCPKLLLRLCKILRVFWRRGRIPDQWRVAEGVWIPKEENSTQLDQFRIISLLCVEAKVFFSAVSKRLCTYLAKNTYIDTSVQKGGISGMSGCLEHTGVVTQLIREARENKGNLSVLWLDLANAYGSIPHTLVQLTLTKHHVPSRCRDLIADYYSNFRMRVSSGAITSSWHKVEIGIITGCTISVTLFSLAMNMLTKSAEPECRGPRTNSGQRQPPIRAFMDDLTVMTESVPGCRWILKGLEKLVEWARMRFKPIKSRSMVLRKGKVEDKFRFHISGTAIPTITEKPVKSLGKVFDCSLRDTTSIQSTCTELDGWLKSVDKSGLPGKFKAWVYQHGILPRILWPLLVYAVPISTVETLERRVSNHLRRWLGLPRSLSSIALYGNTNKLQLPFKSLEEEFKVTRAREVVQYRDASDPKVAKAGIQVRTGRKWRAEEAVQEADARLRQRCLVGVVTRGRAGLGSFPSPQMNTRGKERRRLVQEEVRAAVEETRTCKAMGMKQQGAWTRWENAVERKVTWAELWKAEPHRIKFLIQAVYDVLPSPSNLHTWGIAETPACPLCSKRGTLEHILSCCTRALGDGRYRWRHEQVLKTIAEAISTGLEWAKHVRPSKKSIAFVRAGDKPTPVRRTSSAGILMSARDWQVLVDLEHQLKFPSHIVVTTLRPDIVLVSESTKQAVLLELTVPWEDRLEEAFERKLSKYAGLVSDCHQAGWRARCFPVEVGCRGFAARSLARAFSTLGIEGERKRRAIRSTTDAAERASRWLWLKRGEPWSHGS</sequence>
<keyword evidence="4" id="KW-1185">Reference proteome</keyword>
<evidence type="ECO:0000313" key="4">
    <source>
        <dbReference type="Proteomes" id="UP001174136"/>
    </source>
</evidence>
<dbReference type="InterPro" id="IPR000477">
    <property type="entry name" value="RT_dom"/>
</dbReference>
<dbReference type="PANTHER" id="PTHR19446">
    <property type="entry name" value="REVERSE TRANSCRIPTASES"/>
    <property type="match status" value="1"/>
</dbReference>
<dbReference type="PROSITE" id="PS50878">
    <property type="entry name" value="RT_POL"/>
    <property type="match status" value="1"/>
</dbReference>
<feature type="region of interest" description="Disordered" evidence="1">
    <location>
        <begin position="33"/>
        <end position="55"/>
    </location>
</feature>
<dbReference type="Proteomes" id="UP001174136">
    <property type="component" value="Unassembled WGS sequence"/>
</dbReference>
<dbReference type="Pfam" id="PF00078">
    <property type="entry name" value="RVT_1"/>
    <property type="match status" value="1"/>
</dbReference>
<accession>A0AA47M8Y3</accession>
<feature type="domain" description="Reverse transcriptase" evidence="2">
    <location>
        <begin position="313"/>
        <end position="577"/>
    </location>
</feature>